<organism evidence="1 2">
    <name type="scientific">Datura stramonium</name>
    <name type="common">Jimsonweed</name>
    <name type="synonym">Common thornapple</name>
    <dbReference type="NCBI Taxonomy" id="4076"/>
    <lineage>
        <taxon>Eukaryota</taxon>
        <taxon>Viridiplantae</taxon>
        <taxon>Streptophyta</taxon>
        <taxon>Embryophyta</taxon>
        <taxon>Tracheophyta</taxon>
        <taxon>Spermatophyta</taxon>
        <taxon>Magnoliopsida</taxon>
        <taxon>eudicotyledons</taxon>
        <taxon>Gunneridae</taxon>
        <taxon>Pentapetalae</taxon>
        <taxon>asterids</taxon>
        <taxon>lamiids</taxon>
        <taxon>Solanales</taxon>
        <taxon>Solanaceae</taxon>
        <taxon>Solanoideae</taxon>
        <taxon>Datureae</taxon>
        <taxon>Datura</taxon>
    </lineage>
</organism>
<evidence type="ECO:0000313" key="2">
    <source>
        <dbReference type="Proteomes" id="UP000823775"/>
    </source>
</evidence>
<proteinExistence type="predicted"/>
<keyword evidence="2" id="KW-1185">Reference proteome</keyword>
<reference evidence="1 2" key="1">
    <citation type="journal article" date="2021" name="BMC Genomics">
        <title>Datura genome reveals duplications of psychoactive alkaloid biosynthetic genes and high mutation rate following tissue culture.</title>
        <authorList>
            <person name="Rajewski A."/>
            <person name="Carter-House D."/>
            <person name="Stajich J."/>
            <person name="Litt A."/>
        </authorList>
    </citation>
    <scope>NUCLEOTIDE SEQUENCE [LARGE SCALE GENOMIC DNA]</scope>
    <source>
        <strain evidence="1">AR-01</strain>
    </source>
</reference>
<dbReference type="Proteomes" id="UP000823775">
    <property type="component" value="Unassembled WGS sequence"/>
</dbReference>
<protein>
    <submittedName>
        <fullName evidence="1">Uncharacterized protein</fullName>
    </submittedName>
</protein>
<dbReference type="EMBL" id="JACEIK010002632">
    <property type="protein sequence ID" value="MCD9638146.1"/>
    <property type="molecule type" value="Genomic_DNA"/>
</dbReference>
<name>A0ABS8UVT4_DATST</name>
<gene>
    <name evidence="1" type="ORF">HAX54_021919</name>
</gene>
<evidence type="ECO:0000313" key="1">
    <source>
        <dbReference type="EMBL" id="MCD9638146.1"/>
    </source>
</evidence>
<sequence length="131" mass="14874">MGEANDTATPVRTCCLDFRLKLFIRACVINQEWMTLGLKYRNLSLKLIVEFLPCHVEILHILTMCHSAQVEEKFINFLRQEPMKGHAFGRVTERKNCRVRLGDTKHGFPGLSTSAQCHGVYFSAMSFVPAG</sequence>
<accession>A0ABS8UVT4</accession>
<comment type="caution">
    <text evidence="1">The sequence shown here is derived from an EMBL/GenBank/DDBJ whole genome shotgun (WGS) entry which is preliminary data.</text>
</comment>